<dbReference type="AlphaFoldDB" id="A9NZZ8"/>
<accession>A9NZZ8</accession>
<dbReference type="PANTHER" id="PTHR34202">
    <property type="entry name" value="UPF0548 PROTEIN"/>
    <property type="match status" value="1"/>
</dbReference>
<evidence type="ECO:0000313" key="2">
    <source>
        <dbReference type="EMBL" id="ABK26209.1"/>
    </source>
</evidence>
<sequence length="227" mass="25815">MLFISWWTRPSAEYQAYCLQQTSSGSFNYDPKHRNATSKAPFSNEDCQELIKAGYAINHTRMRLGSGLQTYKKAKQLIDKWRHFQLKWASVESSTCIRAGERFCVCSQELFSWVSMPLEILYVNNYEASNGIQPFPSYSPAGLASPSKVSKLKAAYCFGSGTLQGHLLAGEERFSVELDDDDTVWYEVLSFSRPAHFLSSLARPYVYHKQKLFARQSTQAMLKAVSE</sequence>
<dbReference type="OMA" id="CVKEFFP"/>
<dbReference type="Pfam" id="PF09348">
    <property type="entry name" value="DUF1990"/>
    <property type="match status" value="1"/>
</dbReference>
<organism evidence="2">
    <name type="scientific">Picea sitchensis</name>
    <name type="common">Sitka spruce</name>
    <name type="synonym">Pinus sitchensis</name>
    <dbReference type="NCBI Taxonomy" id="3332"/>
    <lineage>
        <taxon>Eukaryota</taxon>
        <taxon>Viridiplantae</taxon>
        <taxon>Streptophyta</taxon>
        <taxon>Embryophyta</taxon>
        <taxon>Tracheophyta</taxon>
        <taxon>Spermatophyta</taxon>
        <taxon>Pinopsida</taxon>
        <taxon>Pinidae</taxon>
        <taxon>Conifers I</taxon>
        <taxon>Pinales</taxon>
        <taxon>Pinaceae</taxon>
        <taxon>Picea</taxon>
    </lineage>
</organism>
<proteinExistence type="evidence at transcript level"/>
<dbReference type="InterPro" id="IPR018960">
    <property type="entry name" value="DUF1990"/>
</dbReference>
<protein>
    <recommendedName>
        <fullName evidence="1">DUF1990 domain-containing protein</fullName>
    </recommendedName>
</protein>
<feature type="domain" description="DUF1990" evidence="1">
    <location>
        <begin position="53"/>
        <end position="220"/>
    </location>
</feature>
<dbReference type="EMBL" id="EF086953">
    <property type="protein sequence ID" value="ABK26209.1"/>
    <property type="molecule type" value="mRNA"/>
</dbReference>
<name>A9NZZ8_PICSI</name>
<evidence type="ECO:0000259" key="1">
    <source>
        <dbReference type="Pfam" id="PF09348"/>
    </source>
</evidence>
<dbReference type="PANTHER" id="PTHR34202:SF1">
    <property type="entry name" value="UPF0548 PROTEIN"/>
    <property type="match status" value="1"/>
</dbReference>
<reference evidence="2" key="1">
    <citation type="journal article" date="2008" name="BMC Genomics">
        <title>A conifer genomics resource of 200,000 spruce (Picea spp.) ESTs and 6,464 high-quality, sequence-finished full-length cDNAs for Sitka spruce (Picea sitchensis).</title>
        <authorList>
            <person name="Ralph S.G."/>
            <person name="Chun H.J."/>
            <person name="Kolosova N."/>
            <person name="Cooper D."/>
            <person name="Oddy C."/>
            <person name="Ritland C.E."/>
            <person name="Kirkpatrick R."/>
            <person name="Moore R."/>
            <person name="Barber S."/>
            <person name="Holt R.A."/>
            <person name="Jones S.J."/>
            <person name="Marra M.A."/>
            <person name="Douglas C.J."/>
            <person name="Ritland K."/>
            <person name="Bohlmann J."/>
        </authorList>
    </citation>
    <scope>NUCLEOTIDE SEQUENCE</scope>
    <source>
        <tissue evidence="2">Green portion of the leader tissue</tissue>
    </source>
</reference>